<evidence type="ECO:0000256" key="1">
    <source>
        <dbReference type="ARBA" id="ARBA00022723"/>
    </source>
</evidence>
<feature type="compositionally biased region" description="Polar residues" evidence="6">
    <location>
        <begin position="60"/>
        <end position="72"/>
    </location>
</feature>
<feature type="compositionally biased region" description="Basic and acidic residues" evidence="6">
    <location>
        <begin position="297"/>
        <end position="310"/>
    </location>
</feature>
<sequence>MADPGLFAHLQNCYPNVPSMAVIKVMKRFDNDKDKCMKALDDERKHYPEPGSIAGAVPVQETQNSSNNTLRSPSEGKSIFTRIQELNVSREGGAHSKPLTTERHVTTIERPIINTRNNDPKRPVVVSFTSQTGEKSSNAIATVPPNRAFGVSSTSTPQTAPADFAQFMFNRSPGDVPNINCHAGKSRQVPVNSVSTSSPVEQRRPVKVINIPPGSSSGGSVSPAATPPNHRQIRMHFGDTGGVCTISAPTSTMQRYGSTPNVSQHYRTEIRTETSSAQPVHSSSIVVNTANLGNHLTLERKNNDSQDSGRRTPVPPLNINEFQTNNLFQASKPLSTPVQATSPGIAHSKPVFVEVKRDPFPGVPHIGNFDTFQPGVYPTTVRAPPSYNSPGYMNYTQYNSEFPNPTHQELFNKGPGYSSPPTNIYHPGYTGYNAYSAYDQQGYPNTPGGHHSGQAPNHLSQYTHYSPQSGFQHISKSPGGVVSQPTVASRSSSQESDHSVSSEYENRNHGYNNIVSSTSSHTTSDLASSRADKGIRSRSGSIQEDADYIQALLQHQIMRKKKLEDDMDQYRLILEKLRSEVGDMEKNMIENNSLNKSFPSVEDISKLCESNRLLQTDIQMYMNEIDMYKSGQVPVSKINPLDQQNFFANMPTGQQDPIYNKSSAQNKLGERRPAPLPPPRPPPPIPSRQPSTEMNPTVGMGPSSDIFRVPPVPPTLQPMVNSGDSEEGESWNCTYCTFSNHPAMKKCEVCEMPRMNLDSVARPPVPPHQPLVPLPPRLAPSQPLGHHHRAGT</sequence>
<dbReference type="AlphaFoldDB" id="A0A9U8EII6"/>
<evidence type="ECO:0000256" key="4">
    <source>
        <dbReference type="PROSITE-ProRule" id="PRU00322"/>
    </source>
</evidence>
<dbReference type="Proteomes" id="UP001165740">
    <property type="component" value="Chromosome 6"/>
</dbReference>
<keyword evidence="8" id="KW-1185">Reference proteome</keyword>
<feature type="compositionally biased region" description="Pro residues" evidence="6">
    <location>
        <begin position="674"/>
        <end position="687"/>
    </location>
</feature>
<dbReference type="Gene3D" id="2.30.30.380">
    <property type="entry name" value="Zn-finger domain of Sec23/24"/>
    <property type="match status" value="1"/>
</dbReference>
<feature type="region of interest" description="Disordered" evidence="6">
    <location>
        <begin position="646"/>
        <end position="699"/>
    </location>
</feature>
<evidence type="ECO:0000259" key="7">
    <source>
        <dbReference type="PROSITE" id="PS50199"/>
    </source>
</evidence>
<dbReference type="KEGG" id="bgt:106073185"/>
<evidence type="ECO:0000256" key="3">
    <source>
        <dbReference type="ARBA" id="ARBA00022833"/>
    </source>
</evidence>
<dbReference type="InterPro" id="IPR001876">
    <property type="entry name" value="Znf_RanBP2"/>
</dbReference>
<dbReference type="RefSeq" id="XP_013089132.2">
    <property type="nucleotide sequence ID" value="XM_013233678.2"/>
</dbReference>
<evidence type="ECO:0000313" key="8">
    <source>
        <dbReference type="Proteomes" id="UP001165740"/>
    </source>
</evidence>
<name>A0A9U8EII6_BIOGL</name>
<feature type="domain" description="RanBP2-type" evidence="7">
    <location>
        <begin position="726"/>
        <end position="756"/>
    </location>
</feature>
<proteinExistence type="predicted"/>
<feature type="region of interest" description="Disordered" evidence="6">
    <location>
        <begin position="293"/>
        <end position="315"/>
    </location>
</feature>
<feature type="region of interest" description="Disordered" evidence="6">
    <location>
        <begin position="440"/>
        <end position="541"/>
    </location>
</feature>
<feature type="compositionally biased region" description="Basic and acidic residues" evidence="6">
    <location>
        <begin position="495"/>
        <end position="508"/>
    </location>
</feature>
<dbReference type="OMA" id="NDRERCI"/>
<keyword evidence="1" id="KW-0479">Metal-binding</keyword>
<dbReference type="PROSITE" id="PS01358">
    <property type="entry name" value="ZF_RANBP2_1"/>
    <property type="match status" value="1"/>
</dbReference>
<dbReference type="PROSITE" id="PS50199">
    <property type="entry name" value="ZF_RANBP2_2"/>
    <property type="match status" value="1"/>
</dbReference>
<protein>
    <submittedName>
        <fullName evidence="9">TGF-beta-activated kinase 1 and MAP3K7-binding protein 2-like isoform X1</fullName>
    </submittedName>
</protein>
<evidence type="ECO:0000256" key="6">
    <source>
        <dbReference type="SAM" id="MobiDB-lite"/>
    </source>
</evidence>
<feature type="region of interest" description="Disordered" evidence="6">
    <location>
        <begin position="771"/>
        <end position="792"/>
    </location>
</feature>
<keyword evidence="5" id="KW-0175">Coiled coil</keyword>
<dbReference type="PANTHER" id="PTHR46253:SF1">
    <property type="entry name" value="TAB2"/>
    <property type="match status" value="1"/>
</dbReference>
<feature type="compositionally biased region" description="Polar residues" evidence="6">
    <location>
        <begin position="646"/>
        <end position="666"/>
    </location>
</feature>
<feature type="region of interest" description="Disordered" evidence="6">
    <location>
        <begin position="46"/>
        <end position="77"/>
    </location>
</feature>
<dbReference type="GO" id="GO:0008270">
    <property type="term" value="F:zinc ion binding"/>
    <property type="evidence" value="ECO:0007669"/>
    <property type="project" value="UniProtKB-KW"/>
</dbReference>
<evidence type="ECO:0000256" key="2">
    <source>
        <dbReference type="ARBA" id="ARBA00022771"/>
    </source>
</evidence>
<gene>
    <name evidence="9" type="primary">LOC106073185</name>
</gene>
<evidence type="ECO:0000256" key="5">
    <source>
        <dbReference type="SAM" id="Coils"/>
    </source>
</evidence>
<feature type="compositionally biased region" description="Polar residues" evidence="6">
    <location>
        <begin position="509"/>
        <end position="527"/>
    </location>
</feature>
<dbReference type="PANTHER" id="PTHR46253">
    <property type="entry name" value="TGF-BETA-ACTIVATED KINASE 1 AND MAP3K7-BINDING PROTEIN TAB"/>
    <property type="match status" value="1"/>
</dbReference>
<feature type="coiled-coil region" evidence="5">
    <location>
        <begin position="560"/>
        <end position="587"/>
    </location>
</feature>
<keyword evidence="3" id="KW-0862">Zinc</keyword>
<dbReference type="GeneID" id="106073185"/>
<dbReference type="SUPFAM" id="SSF90209">
    <property type="entry name" value="Ran binding protein zinc finger-like"/>
    <property type="match status" value="1"/>
</dbReference>
<reference evidence="9" key="1">
    <citation type="submission" date="2025-08" db="UniProtKB">
        <authorList>
            <consortium name="RefSeq"/>
        </authorList>
    </citation>
    <scope>IDENTIFICATION</scope>
</reference>
<keyword evidence="2 4" id="KW-0863">Zinc-finger</keyword>
<accession>A0A9U8EII6</accession>
<dbReference type="InterPro" id="IPR036443">
    <property type="entry name" value="Znf_RanBP2_sf"/>
</dbReference>
<evidence type="ECO:0000313" key="9">
    <source>
        <dbReference type="RefSeq" id="XP_013089132.2"/>
    </source>
</evidence>
<feature type="compositionally biased region" description="Polar residues" evidence="6">
    <location>
        <begin position="454"/>
        <end position="475"/>
    </location>
</feature>
<dbReference type="Gene3D" id="1.10.8.10">
    <property type="entry name" value="DNA helicase RuvA subunit, C-terminal domain"/>
    <property type="match status" value="1"/>
</dbReference>
<organism evidence="8 9">
    <name type="scientific">Biomphalaria glabrata</name>
    <name type="common">Bloodfluke planorb</name>
    <name type="synonym">Freshwater snail</name>
    <dbReference type="NCBI Taxonomy" id="6526"/>
    <lineage>
        <taxon>Eukaryota</taxon>
        <taxon>Metazoa</taxon>
        <taxon>Spiralia</taxon>
        <taxon>Lophotrochozoa</taxon>
        <taxon>Mollusca</taxon>
        <taxon>Gastropoda</taxon>
        <taxon>Heterobranchia</taxon>
        <taxon>Euthyneura</taxon>
        <taxon>Panpulmonata</taxon>
        <taxon>Hygrophila</taxon>
        <taxon>Lymnaeoidea</taxon>
        <taxon>Planorbidae</taxon>
        <taxon>Biomphalaria</taxon>
    </lineage>
</organism>
<dbReference type="SMART" id="SM00547">
    <property type="entry name" value="ZnF_RBZ"/>
    <property type="match status" value="1"/>
</dbReference>
<dbReference type="OrthoDB" id="6288762at2759"/>